<keyword evidence="5" id="KW-0597">Phosphoprotein</keyword>
<keyword evidence="6" id="KW-0433">Leucine-rich repeat</keyword>
<dbReference type="GO" id="GO:0005524">
    <property type="term" value="F:ATP binding"/>
    <property type="evidence" value="ECO:0007669"/>
    <property type="project" value="UniProtKB-KW"/>
</dbReference>
<dbReference type="PIRSF" id="PIRSF000654">
    <property type="entry name" value="Integrin-linked_kinase"/>
    <property type="match status" value="1"/>
</dbReference>
<keyword evidence="8" id="KW-0812">Transmembrane</keyword>
<evidence type="ECO:0000256" key="8">
    <source>
        <dbReference type="ARBA" id="ARBA00022692"/>
    </source>
</evidence>
<dbReference type="InterPro" id="IPR008271">
    <property type="entry name" value="Ser/Thr_kinase_AS"/>
</dbReference>
<evidence type="ECO:0000256" key="9">
    <source>
        <dbReference type="ARBA" id="ARBA00022729"/>
    </source>
</evidence>
<proteinExistence type="predicted"/>
<dbReference type="PANTHER" id="PTHR48006">
    <property type="entry name" value="LEUCINE-RICH REPEAT-CONTAINING PROTEIN DDB_G0281931-RELATED"/>
    <property type="match status" value="1"/>
</dbReference>
<gene>
    <name evidence="19" type="ORF">M6B38_273785</name>
</gene>
<dbReference type="PROSITE" id="PS50011">
    <property type="entry name" value="PROTEIN_KINASE_DOM"/>
    <property type="match status" value="1"/>
</dbReference>
<evidence type="ECO:0000256" key="12">
    <source>
        <dbReference type="ARBA" id="ARBA00022777"/>
    </source>
</evidence>
<dbReference type="GO" id="GO:0005886">
    <property type="term" value="C:plasma membrane"/>
    <property type="evidence" value="ECO:0007669"/>
    <property type="project" value="UniProtKB-SubCell"/>
</dbReference>
<dbReference type="InterPro" id="IPR011009">
    <property type="entry name" value="Kinase-like_dom_sf"/>
</dbReference>
<keyword evidence="15" id="KW-0472">Membrane</keyword>
<evidence type="ECO:0000256" key="11">
    <source>
        <dbReference type="ARBA" id="ARBA00022741"/>
    </source>
</evidence>
<keyword evidence="3" id="KW-1003">Cell membrane</keyword>
<dbReference type="GO" id="GO:1905393">
    <property type="term" value="P:plant organ formation"/>
    <property type="evidence" value="ECO:0007669"/>
    <property type="project" value="UniProtKB-ARBA"/>
</dbReference>
<keyword evidence="11" id="KW-0547">Nucleotide-binding</keyword>
<evidence type="ECO:0000256" key="1">
    <source>
        <dbReference type="ARBA" id="ARBA00004162"/>
    </source>
</evidence>
<keyword evidence="7" id="KW-0808">Transferase</keyword>
<evidence type="ECO:0000256" key="3">
    <source>
        <dbReference type="ARBA" id="ARBA00022475"/>
    </source>
</evidence>
<dbReference type="GO" id="GO:0048367">
    <property type="term" value="P:shoot system development"/>
    <property type="evidence" value="ECO:0007669"/>
    <property type="project" value="UniProtKB-ARBA"/>
</dbReference>
<dbReference type="PROSITE" id="PS00108">
    <property type="entry name" value="PROTEIN_KINASE_ST"/>
    <property type="match status" value="1"/>
</dbReference>
<evidence type="ECO:0000256" key="16">
    <source>
        <dbReference type="ARBA" id="ARBA00023170"/>
    </source>
</evidence>
<name>A0AAX6I552_IRIPA</name>
<dbReference type="GO" id="GO:0009791">
    <property type="term" value="P:post-embryonic development"/>
    <property type="evidence" value="ECO:0007669"/>
    <property type="project" value="UniProtKB-ARBA"/>
</dbReference>
<dbReference type="GO" id="GO:0048608">
    <property type="term" value="P:reproductive structure development"/>
    <property type="evidence" value="ECO:0007669"/>
    <property type="project" value="UniProtKB-ARBA"/>
</dbReference>
<dbReference type="GO" id="GO:0004674">
    <property type="term" value="F:protein serine/threonine kinase activity"/>
    <property type="evidence" value="ECO:0007669"/>
    <property type="project" value="UniProtKB-KW"/>
</dbReference>
<dbReference type="AlphaFoldDB" id="A0AAX6I552"/>
<evidence type="ECO:0000256" key="14">
    <source>
        <dbReference type="ARBA" id="ARBA00022989"/>
    </source>
</evidence>
<accession>A0AAX6I552</accession>
<evidence type="ECO:0000256" key="13">
    <source>
        <dbReference type="ARBA" id="ARBA00022840"/>
    </source>
</evidence>
<evidence type="ECO:0000313" key="19">
    <source>
        <dbReference type="EMBL" id="KAJ6848332.1"/>
    </source>
</evidence>
<keyword evidence="2" id="KW-0217">Developmental protein</keyword>
<dbReference type="Gene3D" id="1.10.510.10">
    <property type="entry name" value="Transferase(Phosphotransferase) domain 1"/>
    <property type="match status" value="1"/>
</dbReference>
<keyword evidence="9" id="KW-0732">Signal</keyword>
<evidence type="ECO:0000256" key="4">
    <source>
        <dbReference type="ARBA" id="ARBA00022527"/>
    </source>
</evidence>
<dbReference type="FunFam" id="1.10.510.10:FF:000632">
    <property type="entry name" value="leucine-rich repeat receptor-like protein kinase TDR"/>
    <property type="match status" value="1"/>
</dbReference>
<evidence type="ECO:0000256" key="7">
    <source>
        <dbReference type="ARBA" id="ARBA00022679"/>
    </source>
</evidence>
<organism evidence="19 20">
    <name type="scientific">Iris pallida</name>
    <name type="common">Sweet iris</name>
    <dbReference type="NCBI Taxonomy" id="29817"/>
    <lineage>
        <taxon>Eukaryota</taxon>
        <taxon>Viridiplantae</taxon>
        <taxon>Streptophyta</taxon>
        <taxon>Embryophyta</taxon>
        <taxon>Tracheophyta</taxon>
        <taxon>Spermatophyta</taxon>
        <taxon>Magnoliopsida</taxon>
        <taxon>Liliopsida</taxon>
        <taxon>Asparagales</taxon>
        <taxon>Iridaceae</taxon>
        <taxon>Iridoideae</taxon>
        <taxon>Irideae</taxon>
        <taxon>Iris</taxon>
    </lineage>
</organism>
<comment type="subcellular location">
    <subcellularLocation>
        <location evidence="1">Cell membrane</location>
        <topology evidence="1">Single-pass membrane protein</topology>
    </subcellularLocation>
</comment>
<dbReference type="Gene3D" id="3.30.200.20">
    <property type="entry name" value="Phosphorylase Kinase, domain 1"/>
    <property type="match status" value="1"/>
</dbReference>
<dbReference type="InterPro" id="IPR000719">
    <property type="entry name" value="Prot_kinase_dom"/>
</dbReference>
<keyword evidence="10" id="KW-0677">Repeat</keyword>
<evidence type="ECO:0000256" key="6">
    <source>
        <dbReference type="ARBA" id="ARBA00022614"/>
    </source>
</evidence>
<evidence type="ECO:0000256" key="17">
    <source>
        <dbReference type="ARBA" id="ARBA00023180"/>
    </source>
</evidence>
<evidence type="ECO:0000256" key="2">
    <source>
        <dbReference type="ARBA" id="ARBA00022473"/>
    </source>
</evidence>
<dbReference type="Pfam" id="PF00069">
    <property type="entry name" value="Pkinase"/>
    <property type="match status" value="1"/>
</dbReference>
<reference evidence="19" key="2">
    <citation type="submission" date="2023-04" db="EMBL/GenBank/DDBJ databases">
        <authorList>
            <person name="Bruccoleri R.E."/>
            <person name="Oakeley E.J."/>
            <person name="Faust A.-M."/>
            <person name="Dessus-Babus S."/>
            <person name="Altorfer M."/>
            <person name="Burckhardt D."/>
            <person name="Oertli M."/>
            <person name="Naumann U."/>
            <person name="Petersen F."/>
            <person name="Wong J."/>
        </authorList>
    </citation>
    <scope>NUCLEOTIDE SEQUENCE</scope>
    <source>
        <strain evidence="19">GSM-AAB239-AS_SAM_17_03QT</strain>
        <tissue evidence="19">Leaf</tissue>
    </source>
</reference>
<evidence type="ECO:0000259" key="18">
    <source>
        <dbReference type="PROSITE" id="PS50011"/>
    </source>
</evidence>
<dbReference type="PANTHER" id="PTHR48006:SF92">
    <property type="entry name" value="LRR RECEPTOR-LIKE SERINE_THREONINE-PROTEIN KINASE GSO1"/>
    <property type="match status" value="1"/>
</dbReference>
<dbReference type="Proteomes" id="UP001140949">
    <property type="component" value="Unassembled WGS sequence"/>
</dbReference>
<evidence type="ECO:0000256" key="5">
    <source>
        <dbReference type="ARBA" id="ARBA00022553"/>
    </source>
</evidence>
<evidence type="ECO:0000256" key="10">
    <source>
        <dbReference type="ARBA" id="ARBA00022737"/>
    </source>
</evidence>
<sequence length="245" mass="27513">MAEIGILGKIRHRNILKLYACLLKGETGFLVFEYMQNGNLFEALRREIKGGRPELDWYKRYSIALGAAKGLMYLHHDCSPAIVHRDIKSTNILLDEEYEAKIADFGIAKLAEGSDNSCLAGTHGYMAPELAYSLKVTEKSDVYSFGVVLLELLTGRNPADPQFGEGKDIVYWVSSHLYRQKAEEVLHPQVRESSAEDMTKVLRIAILCTTKLPSLRPSMREVVNMLVDADPCRAVSRVKSFVKNC</sequence>
<keyword evidence="17" id="KW-0325">Glycoprotein</keyword>
<feature type="domain" description="Protein kinase" evidence="18">
    <location>
        <begin position="1"/>
        <end position="242"/>
    </location>
</feature>
<keyword evidence="12 19" id="KW-0418">Kinase</keyword>
<keyword evidence="16 19" id="KW-0675">Receptor</keyword>
<comment type="caution">
    <text evidence="19">The sequence shown here is derived from an EMBL/GenBank/DDBJ whole genome shotgun (WGS) entry which is preliminary data.</text>
</comment>
<evidence type="ECO:0000313" key="20">
    <source>
        <dbReference type="Proteomes" id="UP001140949"/>
    </source>
</evidence>
<keyword evidence="13" id="KW-0067">ATP-binding</keyword>
<dbReference type="SUPFAM" id="SSF56112">
    <property type="entry name" value="Protein kinase-like (PK-like)"/>
    <property type="match status" value="1"/>
</dbReference>
<keyword evidence="4" id="KW-0723">Serine/threonine-protein kinase</keyword>
<protein>
    <submittedName>
        <fullName evidence="19">Receptor-like protein kinase HSL1 isoform X1</fullName>
    </submittedName>
</protein>
<dbReference type="InterPro" id="IPR051824">
    <property type="entry name" value="LRR_Rcpt-Like_S/T_Kinase"/>
</dbReference>
<reference evidence="19" key="1">
    <citation type="journal article" date="2023" name="GigaByte">
        <title>Genome assembly of the bearded iris, Iris pallida Lam.</title>
        <authorList>
            <person name="Bruccoleri R.E."/>
            <person name="Oakeley E.J."/>
            <person name="Faust A.M.E."/>
            <person name="Altorfer M."/>
            <person name="Dessus-Babus S."/>
            <person name="Burckhardt D."/>
            <person name="Oertli M."/>
            <person name="Naumann U."/>
            <person name="Petersen F."/>
            <person name="Wong J."/>
        </authorList>
    </citation>
    <scope>NUCLEOTIDE SEQUENCE</scope>
    <source>
        <strain evidence="19">GSM-AAB239-AS_SAM_17_03QT</strain>
    </source>
</reference>
<dbReference type="SMART" id="SM00220">
    <property type="entry name" value="S_TKc"/>
    <property type="match status" value="1"/>
</dbReference>
<keyword evidence="20" id="KW-1185">Reference proteome</keyword>
<evidence type="ECO:0000256" key="15">
    <source>
        <dbReference type="ARBA" id="ARBA00023136"/>
    </source>
</evidence>
<keyword evidence="14" id="KW-1133">Transmembrane helix</keyword>
<dbReference type="EMBL" id="JANAVB010004600">
    <property type="protein sequence ID" value="KAJ6848332.1"/>
    <property type="molecule type" value="Genomic_DNA"/>
</dbReference>